<evidence type="ECO:0000313" key="3">
    <source>
        <dbReference type="Proteomes" id="UP001141327"/>
    </source>
</evidence>
<evidence type="ECO:0000256" key="1">
    <source>
        <dbReference type="SAM" id="MobiDB-lite"/>
    </source>
</evidence>
<accession>A0ABQ8UED0</accession>
<evidence type="ECO:0000313" key="2">
    <source>
        <dbReference type="EMBL" id="KAJ4455735.1"/>
    </source>
</evidence>
<organism evidence="2 3">
    <name type="scientific">Paratrimastix pyriformis</name>
    <dbReference type="NCBI Taxonomy" id="342808"/>
    <lineage>
        <taxon>Eukaryota</taxon>
        <taxon>Metamonada</taxon>
        <taxon>Preaxostyla</taxon>
        <taxon>Paratrimastigidae</taxon>
        <taxon>Paratrimastix</taxon>
    </lineage>
</organism>
<gene>
    <name evidence="2" type="ORF">PAPYR_9228</name>
</gene>
<sequence>MDWSQDGVVCSSRDPVFPAEWLRALEVKAADLPKLEARLREAVSSWSPPLPAPYLVERIPVPDDSVLTCAYSNYPSPCPPPPLDSLVERIPVPGGALLTCVAYALLSRRPSPSSASPGGDGGLLPDEVSCVVAFLQRALCAELHDPRPYFAILGEKATEDNPMMRGICDNPTAGCGAIFLALANVLLRPILLFDDAPTRDAASDTSSHVVNRLTDPGPFFVPSLLASGTFVPFNHHSAGPPEPPLALIRTDATHTRFALLTPRDPGQPQRYPIPPAGLDARVHVHDYIRLDENGKFLIQAIPEPTIPARTDSPHTRAMQDDLLDFSPEYPISCSSTAVPEVAEVLAMLSDTPGDDVPAPPDLDFFSCAALAMATNQLHPLQQPETTAPPTGDIPTAASPQPSLPQPPLPQPQAPSPSEIPPPPPPPAPSFPHDCDEQPHGETSPRQGQRPPPMPREEKKRISEWSGTPLFISRNAHSHEVQNQRHIPLPDFLRLPPRPLARLLQVRVLMELLENFDRYYAPEPSPDMPDAEKKRVLYLLWNVSLGRVAPPPTEAELRELMVRRDPESDDRAKHVVEARHMLALATVLQCAIRLDPPDWKEPTNHQTPLIYCPSEEDRPTRERLLSQEGRLVSPCSHIFCPHPNAAPLLRFAWTDDGEGFKIVPPPGWVPPIAAASTAATSTVEATEGWFDAAVTEATEADRARARADGGGLPDIADISI</sequence>
<proteinExistence type="predicted"/>
<comment type="caution">
    <text evidence="2">The sequence shown here is derived from an EMBL/GenBank/DDBJ whole genome shotgun (WGS) entry which is preliminary data.</text>
</comment>
<feature type="compositionally biased region" description="Pro residues" evidence="1">
    <location>
        <begin position="401"/>
        <end position="429"/>
    </location>
</feature>
<reference evidence="2" key="1">
    <citation type="journal article" date="2022" name="bioRxiv">
        <title>Genomics of Preaxostyla Flagellates Illuminates Evolutionary Transitions and the Path Towards Mitochondrial Loss.</title>
        <authorList>
            <person name="Novak L.V.F."/>
            <person name="Treitli S.C."/>
            <person name="Pyrih J."/>
            <person name="Halakuc P."/>
            <person name="Pipaliya S.V."/>
            <person name="Vacek V."/>
            <person name="Brzon O."/>
            <person name="Soukal P."/>
            <person name="Eme L."/>
            <person name="Dacks J.B."/>
            <person name="Karnkowska A."/>
            <person name="Elias M."/>
            <person name="Hampl V."/>
        </authorList>
    </citation>
    <scope>NUCLEOTIDE SEQUENCE</scope>
    <source>
        <strain evidence="2">RCP-MX</strain>
    </source>
</reference>
<protein>
    <submittedName>
        <fullName evidence="2">Uncharacterized protein</fullName>
    </submittedName>
</protein>
<dbReference type="EMBL" id="JAPMOS010000094">
    <property type="protein sequence ID" value="KAJ4455735.1"/>
    <property type="molecule type" value="Genomic_DNA"/>
</dbReference>
<dbReference type="Proteomes" id="UP001141327">
    <property type="component" value="Unassembled WGS sequence"/>
</dbReference>
<keyword evidence="3" id="KW-1185">Reference proteome</keyword>
<name>A0ABQ8UED0_9EUKA</name>
<feature type="region of interest" description="Disordered" evidence="1">
    <location>
        <begin position="381"/>
        <end position="460"/>
    </location>
</feature>